<dbReference type="Gene3D" id="2.60.120.620">
    <property type="entry name" value="q2cbj1_9rhob like domain"/>
    <property type="match status" value="1"/>
</dbReference>
<organism evidence="1 2">
    <name type="scientific">Allosphingosinicella humi</name>
    <dbReference type="NCBI Taxonomy" id="2068657"/>
    <lineage>
        <taxon>Bacteria</taxon>
        <taxon>Pseudomonadati</taxon>
        <taxon>Pseudomonadota</taxon>
        <taxon>Alphaproteobacteria</taxon>
        <taxon>Sphingomonadales</taxon>
        <taxon>Sphingomonadaceae</taxon>
        <taxon>Allosphingosinicella</taxon>
    </lineage>
</organism>
<dbReference type="OrthoDB" id="9783136at2"/>
<dbReference type="InterPro" id="IPR011990">
    <property type="entry name" value="TPR-like_helical_dom_sf"/>
</dbReference>
<dbReference type="InterPro" id="IPR012668">
    <property type="entry name" value="CHP02466"/>
</dbReference>
<gene>
    <name evidence="1" type="ORF">DF286_05145</name>
</gene>
<evidence type="ECO:0000313" key="2">
    <source>
        <dbReference type="Proteomes" id="UP000245916"/>
    </source>
</evidence>
<dbReference type="Pfam" id="PF13759">
    <property type="entry name" value="2OG-FeII_Oxy_5"/>
    <property type="match status" value="1"/>
</dbReference>
<dbReference type="Proteomes" id="UP000245916">
    <property type="component" value="Unassembled WGS sequence"/>
</dbReference>
<reference evidence="1 2" key="1">
    <citation type="submission" date="2018-05" db="EMBL/GenBank/DDBJ databases">
        <title>Genome of Sphingosinicella humi QZX222.</title>
        <authorList>
            <person name="Qiao Z."/>
            <person name="Wang G."/>
        </authorList>
    </citation>
    <scope>NUCLEOTIDE SEQUENCE [LARGE SCALE GENOMIC DNA]</scope>
    <source>
        <strain evidence="1 2">QZX222</strain>
    </source>
</reference>
<dbReference type="EMBL" id="QFFF01000001">
    <property type="protein sequence ID" value="PWG02314.1"/>
    <property type="molecule type" value="Genomic_DNA"/>
</dbReference>
<accession>A0A2U2J1X7</accession>
<dbReference type="RefSeq" id="WP_109270454.1">
    <property type="nucleotide sequence ID" value="NZ_QFFF01000001.1"/>
</dbReference>
<dbReference type="SUPFAM" id="SSF48452">
    <property type="entry name" value="TPR-like"/>
    <property type="match status" value="1"/>
</dbReference>
<protein>
    <submittedName>
        <fullName evidence="1">Uncharacterized protein</fullName>
    </submittedName>
</protein>
<evidence type="ECO:0000313" key="1">
    <source>
        <dbReference type="EMBL" id="PWG02314.1"/>
    </source>
</evidence>
<dbReference type="AlphaFoldDB" id="A0A2U2J1X7"/>
<sequence length="502" mass="54824">MIGSVTIGPAGTTLAPDAAANLGLAALKEGTEAAVLPRLEAAARASPRHARLWQVIALINRSLDRLAPSVAAFQRAAELAPNDALIAHGFAQATLEAGLPATRLFDRALRLDPTKGDVLLGRSAALLAEAGPEAVIPDVEAAVAAHPGWMPGQALLARLYWLIGDRDGFTRGYERAIETAPKDTRLWRELISKLLHAEQFDKALDAIRRGRAAAGPSSMFDVHEAICVDELGDMAEADRLFAAVAVDRILIAVRLVRHLLRAGRPDEAAAEAERWIGDAEAELMWPYISLAWRLTGDSRWQWLEGDPRLVQAFDIDELRPGLARLAEVLRSLHNATHQPLEQSVRGGSQTDGILFRRIEPELQALRAAVARTVERYVAALPPPDPSHPFLRAPRDRPVRFAGSWSVRLVRQGRHSNHIHPAGWISSALYVALPDEAERGPAPAGWLQFGVQSELGLDLEPTQRVEPKAGRLVLFPSTMWHGTVPFEEGERLTVAFDVARPRP</sequence>
<keyword evidence="2" id="KW-1185">Reference proteome</keyword>
<proteinExistence type="predicted"/>
<name>A0A2U2J1X7_9SPHN</name>
<comment type="caution">
    <text evidence="1">The sequence shown here is derived from an EMBL/GenBank/DDBJ whole genome shotgun (WGS) entry which is preliminary data.</text>
</comment>
<dbReference type="Gene3D" id="1.25.40.10">
    <property type="entry name" value="Tetratricopeptide repeat domain"/>
    <property type="match status" value="2"/>
</dbReference>